<proteinExistence type="predicted"/>
<name>A0A8R7JYS1_TRIUA</name>
<accession>A0A8R7JYS1</accession>
<reference evidence="1" key="2">
    <citation type="submission" date="2018-03" db="EMBL/GenBank/DDBJ databases">
        <title>The Triticum urartu genome reveals the dynamic nature of wheat genome evolution.</title>
        <authorList>
            <person name="Ling H."/>
            <person name="Ma B."/>
            <person name="Shi X."/>
            <person name="Liu H."/>
            <person name="Dong L."/>
            <person name="Sun H."/>
            <person name="Cao Y."/>
            <person name="Gao Q."/>
            <person name="Zheng S."/>
            <person name="Li Y."/>
            <person name="Yu Y."/>
            <person name="Du H."/>
            <person name="Qi M."/>
            <person name="Li Y."/>
            <person name="Yu H."/>
            <person name="Cui Y."/>
            <person name="Wang N."/>
            <person name="Chen C."/>
            <person name="Wu H."/>
            <person name="Zhao Y."/>
            <person name="Zhang J."/>
            <person name="Li Y."/>
            <person name="Zhou W."/>
            <person name="Zhang B."/>
            <person name="Hu W."/>
            <person name="Eijk M."/>
            <person name="Tang J."/>
            <person name="Witsenboer H."/>
            <person name="Zhao S."/>
            <person name="Li Z."/>
            <person name="Zhang A."/>
            <person name="Wang D."/>
            <person name="Liang C."/>
        </authorList>
    </citation>
    <scope>NUCLEOTIDE SEQUENCE [LARGE SCALE GENOMIC DNA]</scope>
    <source>
        <strain evidence="1">cv. G1812</strain>
    </source>
</reference>
<evidence type="ECO:0000313" key="2">
    <source>
        <dbReference type="Proteomes" id="UP000015106"/>
    </source>
</evidence>
<dbReference type="AlphaFoldDB" id="A0A8R7JYS1"/>
<organism evidence="1 2">
    <name type="scientific">Triticum urartu</name>
    <name type="common">Red wild einkorn</name>
    <name type="synonym">Crithodium urartu</name>
    <dbReference type="NCBI Taxonomy" id="4572"/>
    <lineage>
        <taxon>Eukaryota</taxon>
        <taxon>Viridiplantae</taxon>
        <taxon>Streptophyta</taxon>
        <taxon>Embryophyta</taxon>
        <taxon>Tracheophyta</taxon>
        <taxon>Spermatophyta</taxon>
        <taxon>Magnoliopsida</taxon>
        <taxon>Liliopsida</taxon>
        <taxon>Poales</taxon>
        <taxon>Poaceae</taxon>
        <taxon>BOP clade</taxon>
        <taxon>Pooideae</taxon>
        <taxon>Triticodae</taxon>
        <taxon>Triticeae</taxon>
        <taxon>Triticinae</taxon>
        <taxon>Triticum</taxon>
    </lineage>
</organism>
<dbReference type="Gramene" id="TuG1812G0100002009.01.T01">
    <property type="protein sequence ID" value="TuG1812G0100002009.01.T01.cds283524"/>
    <property type="gene ID" value="TuG1812G0100002009.01"/>
</dbReference>
<evidence type="ECO:0000313" key="1">
    <source>
        <dbReference type="EnsemblPlants" id="TuG1812G0100002009.01.T01.cds283524"/>
    </source>
</evidence>
<reference evidence="2" key="1">
    <citation type="journal article" date="2013" name="Nature">
        <title>Draft genome of the wheat A-genome progenitor Triticum urartu.</title>
        <authorList>
            <person name="Ling H.Q."/>
            <person name="Zhao S."/>
            <person name="Liu D."/>
            <person name="Wang J."/>
            <person name="Sun H."/>
            <person name="Zhang C."/>
            <person name="Fan H."/>
            <person name="Li D."/>
            <person name="Dong L."/>
            <person name="Tao Y."/>
            <person name="Gao C."/>
            <person name="Wu H."/>
            <person name="Li Y."/>
            <person name="Cui Y."/>
            <person name="Guo X."/>
            <person name="Zheng S."/>
            <person name="Wang B."/>
            <person name="Yu K."/>
            <person name="Liang Q."/>
            <person name="Yang W."/>
            <person name="Lou X."/>
            <person name="Chen J."/>
            <person name="Feng M."/>
            <person name="Jian J."/>
            <person name="Zhang X."/>
            <person name="Luo G."/>
            <person name="Jiang Y."/>
            <person name="Liu J."/>
            <person name="Wang Z."/>
            <person name="Sha Y."/>
            <person name="Zhang B."/>
            <person name="Wu H."/>
            <person name="Tang D."/>
            <person name="Shen Q."/>
            <person name="Xue P."/>
            <person name="Zou S."/>
            <person name="Wang X."/>
            <person name="Liu X."/>
            <person name="Wang F."/>
            <person name="Yang Y."/>
            <person name="An X."/>
            <person name="Dong Z."/>
            <person name="Zhang K."/>
            <person name="Zhang X."/>
            <person name="Luo M.C."/>
            <person name="Dvorak J."/>
            <person name="Tong Y."/>
            <person name="Wang J."/>
            <person name="Yang H."/>
            <person name="Li Z."/>
            <person name="Wang D."/>
            <person name="Zhang A."/>
            <person name="Wang J."/>
        </authorList>
    </citation>
    <scope>NUCLEOTIDE SEQUENCE</scope>
    <source>
        <strain evidence="2">cv. G1812</strain>
    </source>
</reference>
<reference evidence="1" key="3">
    <citation type="submission" date="2022-06" db="UniProtKB">
        <authorList>
            <consortium name="EnsemblPlants"/>
        </authorList>
    </citation>
    <scope>IDENTIFICATION</scope>
</reference>
<dbReference type="Proteomes" id="UP000015106">
    <property type="component" value="Chromosome 1"/>
</dbReference>
<dbReference type="EnsemblPlants" id="TuG1812G0100002009.01.T01">
    <property type="protein sequence ID" value="TuG1812G0100002009.01.T01.cds283524"/>
    <property type="gene ID" value="TuG1812G0100002009.01"/>
</dbReference>
<protein>
    <submittedName>
        <fullName evidence="1">Uncharacterized protein</fullName>
    </submittedName>
</protein>
<keyword evidence="2" id="KW-1185">Reference proteome</keyword>
<sequence>MWFIHDHPARSPRAGQLCAGPPWVGKWTARRMASGGARAAPHAAPSCTGFVPSAARLALPCSSGGTPSTTVDHPIPPPKICAIILFCFIFCSGACMDVQCGNMCGEKKDIIVFLK</sequence>